<feature type="compositionally biased region" description="Basic and acidic residues" evidence="1">
    <location>
        <begin position="89"/>
        <end position="100"/>
    </location>
</feature>
<feature type="compositionally biased region" description="Basic residues" evidence="1">
    <location>
        <begin position="101"/>
        <end position="110"/>
    </location>
</feature>
<dbReference type="EMBL" id="CAUYUJ010002484">
    <property type="protein sequence ID" value="CAK0800986.1"/>
    <property type="molecule type" value="Genomic_DNA"/>
</dbReference>
<evidence type="ECO:0000313" key="3">
    <source>
        <dbReference type="Proteomes" id="UP001189429"/>
    </source>
</evidence>
<feature type="non-terminal residue" evidence="2">
    <location>
        <position position="1"/>
    </location>
</feature>
<name>A0ABN9QC04_9DINO</name>
<feature type="compositionally biased region" description="Basic residues" evidence="1">
    <location>
        <begin position="187"/>
        <end position="201"/>
    </location>
</feature>
<feature type="compositionally biased region" description="Low complexity" evidence="1">
    <location>
        <begin position="249"/>
        <end position="262"/>
    </location>
</feature>
<organism evidence="2 3">
    <name type="scientific">Prorocentrum cordatum</name>
    <dbReference type="NCBI Taxonomy" id="2364126"/>
    <lineage>
        <taxon>Eukaryota</taxon>
        <taxon>Sar</taxon>
        <taxon>Alveolata</taxon>
        <taxon>Dinophyceae</taxon>
        <taxon>Prorocentrales</taxon>
        <taxon>Prorocentraceae</taxon>
        <taxon>Prorocentrum</taxon>
    </lineage>
</organism>
<reference evidence="2" key="1">
    <citation type="submission" date="2023-10" db="EMBL/GenBank/DDBJ databases">
        <authorList>
            <person name="Chen Y."/>
            <person name="Shah S."/>
            <person name="Dougan E. K."/>
            <person name="Thang M."/>
            <person name="Chan C."/>
        </authorList>
    </citation>
    <scope>NUCLEOTIDE SEQUENCE [LARGE SCALE GENOMIC DNA]</scope>
</reference>
<feature type="compositionally biased region" description="Basic residues" evidence="1">
    <location>
        <begin position="1"/>
        <end position="15"/>
    </location>
</feature>
<feature type="non-terminal residue" evidence="2">
    <location>
        <position position="317"/>
    </location>
</feature>
<comment type="caution">
    <text evidence="2">The sequence shown here is derived from an EMBL/GenBank/DDBJ whole genome shotgun (WGS) entry which is preliminary data.</text>
</comment>
<feature type="region of interest" description="Disordered" evidence="1">
    <location>
        <begin position="1"/>
        <end position="269"/>
    </location>
</feature>
<feature type="compositionally biased region" description="Basic residues" evidence="1">
    <location>
        <begin position="50"/>
        <end position="71"/>
    </location>
</feature>
<feature type="compositionally biased region" description="Basic residues" evidence="1">
    <location>
        <begin position="153"/>
        <end position="166"/>
    </location>
</feature>
<keyword evidence="3" id="KW-1185">Reference proteome</keyword>
<gene>
    <name evidence="2" type="ORF">PCOR1329_LOCUS8999</name>
</gene>
<accession>A0ABN9QC04</accession>
<evidence type="ECO:0000256" key="1">
    <source>
        <dbReference type="SAM" id="MobiDB-lite"/>
    </source>
</evidence>
<sequence length="317" mass="34061">PRHRGPPRGPRRRRAAGPSRGGRSGGGGARADATAEPRAPRGGRGGGGLRRPRAPPGRRRRHGPGRPRPRVVRLGWLRGAAHGRRAGRGAHDARRQLADHLRRRPPRRARWAVGRAARAAPRHGGQQPRGLARGRHRRQGGGSRVAAADAPPRHPHPAAARGRHGVRASLGRGLGLRAEVAQVLPGGRRRRREPRQGRHRGAAVLPGQRRGARPRPHGGGAALGRAPRPRHAPLPSRRAHGAGARGPRRPGCLPALAAAPPRGRLRGAPRPARRLCRAGVVGLRQHRVPRQRPRRGAAVWIGVLRAALLAQRRRGLL</sequence>
<proteinExistence type="predicted"/>
<feature type="compositionally biased region" description="Gly residues" evidence="1">
    <location>
        <begin position="19"/>
        <end position="29"/>
    </location>
</feature>
<dbReference type="Proteomes" id="UP001189429">
    <property type="component" value="Unassembled WGS sequence"/>
</dbReference>
<evidence type="ECO:0000313" key="2">
    <source>
        <dbReference type="EMBL" id="CAK0800986.1"/>
    </source>
</evidence>
<protein>
    <submittedName>
        <fullName evidence="2">Uncharacterized protein</fullName>
    </submittedName>
</protein>